<dbReference type="CDD" id="cd02440">
    <property type="entry name" value="AdoMet_MTases"/>
    <property type="match status" value="1"/>
</dbReference>
<dbReference type="OrthoDB" id="9800643at2"/>
<evidence type="ECO:0000259" key="5">
    <source>
        <dbReference type="Pfam" id="PF13649"/>
    </source>
</evidence>
<comment type="caution">
    <text evidence="4">Lacks conserved residue(s) required for the propagation of feature annotation.</text>
</comment>
<evidence type="ECO:0000256" key="4">
    <source>
        <dbReference type="HAMAP-Rule" id="MF_02126"/>
    </source>
</evidence>
<dbReference type="PANTHER" id="PTHR18895">
    <property type="entry name" value="HEMK METHYLTRANSFERASE"/>
    <property type="match status" value="1"/>
</dbReference>
<name>A0A1I2ZD59_9ACTN</name>
<keyword evidence="3 4" id="KW-0949">S-adenosyl-L-methionine</keyword>
<dbReference type="EC" id="2.1.1.297" evidence="4"/>
<feature type="binding site" evidence="4">
    <location>
        <begin position="186"/>
        <end position="189"/>
    </location>
    <ligand>
        <name>substrate</name>
    </ligand>
</feature>
<dbReference type="GO" id="GO:0032259">
    <property type="term" value="P:methylation"/>
    <property type="evidence" value="ECO:0007669"/>
    <property type="project" value="UniProtKB-KW"/>
</dbReference>
<dbReference type="Proteomes" id="UP000533017">
    <property type="component" value="Unassembled WGS sequence"/>
</dbReference>
<comment type="catalytic activity">
    <reaction evidence="4">
        <text>L-glutaminyl-[peptide chain release factor] + S-adenosyl-L-methionine = N(5)-methyl-L-glutaminyl-[peptide chain release factor] + S-adenosyl-L-homocysteine + H(+)</text>
        <dbReference type="Rhea" id="RHEA:42896"/>
        <dbReference type="Rhea" id="RHEA-COMP:10271"/>
        <dbReference type="Rhea" id="RHEA-COMP:10272"/>
        <dbReference type="ChEBI" id="CHEBI:15378"/>
        <dbReference type="ChEBI" id="CHEBI:30011"/>
        <dbReference type="ChEBI" id="CHEBI:57856"/>
        <dbReference type="ChEBI" id="CHEBI:59789"/>
        <dbReference type="ChEBI" id="CHEBI:61891"/>
        <dbReference type="EC" id="2.1.1.297"/>
    </reaction>
</comment>
<sequence length="283" mass="30326">MTTAQTVLEPAARRLAEAGVASPRHDAEALLAHLLGVPRSRLAWSSVDLSPDQERRYDELVGRRADREPLQHLTGTAPFRYLELQVGPGVFVPRPETEVVVDWAIGALAGFTGTPVVVDLCTGSGAIAGSIAGEVPGTRVYAVELDPDAHAWAERNLAGTDVTLARGDAATAFPDLDGTVDLVIANPPYIPLEAYESVEREVRDHDPALALWSGPDGLDAIRVVERAAARLLRPGGAVVVEHADVQGESAPAVFAGTGRWDRVRDHLDLAGRHRFVTAWRVAR</sequence>
<evidence type="ECO:0000256" key="2">
    <source>
        <dbReference type="ARBA" id="ARBA00022679"/>
    </source>
</evidence>
<feature type="domain" description="Release factor glutamine methyltransferase N-terminal" evidence="6">
    <location>
        <begin position="7"/>
        <end position="75"/>
    </location>
</feature>
<keyword evidence="10" id="KW-1185">Reference proteome</keyword>
<dbReference type="Proteomes" id="UP000199052">
    <property type="component" value="Unassembled WGS sequence"/>
</dbReference>
<evidence type="ECO:0000313" key="10">
    <source>
        <dbReference type="Proteomes" id="UP000533017"/>
    </source>
</evidence>
<reference evidence="7 10" key="2">
    <citation type="submission" date="2020-07" db="EMBL/GenBank/DDBJ databases">
        <title>Sequencing the genomes of 1000 actinobacteria strains.</title>
        <authorList>
            <person name="Klenk H.-P."/>
        </authorList>
    </citation>
    <scope>NUCLEOTIDE SEQUENCE [LARGE SCALE GENOMIC DNA]</scope>
    <source>
        <strain evidence="7 10">DSM 45117</strain>
    </source>
</reference>
<feature type="domain" description="Methyltransferase" evidence="5">
    <location>
        <begin position="117"/>
        <end position="202"/>
    </location>
</feature>
<dbReference type="EMBL" id="JACBZA010000001">
    <property type="protein sequence ID" value="NYH81922.1"/>
    <property type="molecule type" value="Genomic_DNA"/>
</dbReference>
<comment type="similarity">
    <text evidence="4">Belongs to the protein N5-glutamine methyltransferase family. PrmC subfamily.</text>
</comment>
<evidence type="ECO:0000313" key="8">
    <source>
        <dbReference type="EMBL" id="SFH35792.1"/>
    </source>
</evidence>
<dbReference type="InterPro" id="IPR004556">
    <property type="entry name" value="HemK-like"/>
</dbReference>
<dbReference type="Gene3D" id="1.10.8.10">
    <property type="entry name" value="DNA helicase RuvA subunit, C-terminal domain"/>
    <property type="match status" value="1"/>
</dbReference>
<evidence type="ECO:0000313" key="9">
    <source>
        <dbReference type="Proteomes" id="UP000199052"/>
    </source>
</evidence>
<accession>A0A1I2ZD59</accession>
<feature type="binding site" evidence="4">
    <location>
        <position position="144"/>
    </location>
    <ligand>
        <name>S-adenosyl-L-methionine</name>
        <dbReference type="ChEBI" id="CHEBI:59789"/>
    </ligand>
</feature>
<dbReference type="Pfam" id="PF17827">
    <property type="entry name" value="PrmC_N"/>
    <property type="match status" value="1"/>
</dbReference>
<feature type="binding site" evidence="4">
    <location>
        <position position="186"/>
    </location>
    <ligand>
        <name>S-adenosyl-L-methionine</name>
        <dbReference type="ChEBI" id="CHEBI:59789"/>
    </ligand>
</feature>
<dbReference type="InterPro" id="IPR029063">
    <property type="entry name" value="SAM-dependent_MTases_sf"/>
</dbReference>
<dbReference type="STRING" id="504797.SAMN05421678_11636"/>
<dbReference type="NCBIfam" id="TIGR00536">
    <property type="entry name" value="hemK_fam"/>
    <property type="match status" value="1"/>
</dbReference>
<comment type="function">
    <text evidence="4">Methylates the class 1 translation termination release factors RF1/PrfA and RF2/PrfB on the glutamine residue of the universally conserved GGQ motif.</text>
</comment>
<dbReference type="AlphaFoldDB" id="A0A1I2ZD59"/>
<dbReference type="InterPro" id="IPR019874">
    <property type="entry name" value="RF_methyltr_PrmC"/>
</dbReference>
<dbReference type="InterPro" id="IPR002052">
    <property type="entry name" value="DNA_methylase_N6_adenine_CS"/>
</dbReference>
<keyword evidence="1 4" id="KW-0489">Methyltransferase</keyword>
<dbReference type="NCBIfam" id="TIGR03534">
    <property type="entry name" value="RF_mod_PrmC"/>
    <property type="match status" value="1"/>
</dbReference>
<proteinExistence type="inferred from homology"/>
<dbReference type="GO" id="GO:0003676">
    <property type="term" value="F:nucleic acid binding"/>
    <property type="evidence" value="ECO:0007669"/>
    <property type="project" value="InterPro"/>
</dbReference>
<evidence type="ECO:0000256" key="1">
    <source>
        <dbReference type="ARBA" id="ARBA00022603"/>
    </source>
</evidence>
<dbReference type="Gene3D" id="3.40.50.150">
    <property type="entry name" value="Vaccinia Virus protein VP39"/>
    <property type="match status" value="1"/>
</dbReference>
<dbReference type="EMBL" id="FOOI01000016">
    <property type="protein sequence ID" value="SFH35792.1"/>
    <property type="molecule type" value="Genomic_DNA"/>
</dbReference>
<evidence type="ECO:0000313" key="7">
    <source>
        <dbReference type="EMBL" id="NYH81922.1"/>
    </source>
</evidence>
<dbReference type="PROSITE" id="PS00092">
    <property type="entry name" value="N6_MTASE"/>
    <property type="match status" value="1"/>
</dbReference>
<organism evidence="8 9">
    <name type="scientific">Actinopolymorpha cephalotaxi</name>
    <dbReference type="NCBI Taxonomy" id="504797"/>
    <lineage>
        <taxon>Bacteria</taxon>
        <taxon>Bacillati</taxon>
        <taxon>Actinomycetota</taxon>
        <taxon>Actinomycetes</taxon>
        <taxon>Propionibacteriales</taxon>
        <taxon>Actinopolymorphaceae</taxon>
        <taxon>Actinopolymorpha</taxon>
    </lineage>
</organism>
<dbReference type="HAMAP" id="MF_02126">
    <property type="entry name" value="RF_methyltr_PrmC"/>
    <property type="match status" value="1"/>
</dbReference>
<dbReference type="SUPFAM" id="SSF53335">
    <property type="entry name" value="S-adenosyl-L-methionine-dependent methyltransferases"/>
    <property type="match status" value="1"/>
</dbReference>
<dbReference type="RefSeq" id="WP_092887288.1">
    <property type="nucleotide sequence ID" value="NZ_FOOI01000016.1"/>
</dbReference>
<keyword evidence="2 4" id="KW-0808">Transferase</keyword>
<dbReference type="InterPro" id="IPR041698">
    <property type="entry name" value="Methyltransf_25"/>
</dbReference>
<dbReference type="InterPro" id="IPR050320">
    <property type="entry name" value="N5-glutamine_MTase"/>
</dbReference>
<dbReference type="InterPro" id="IPR040758">
    <property type="entry name" value="PrmC_N"/>
</dbReference>
<gene>
    <name evidence="4" type="primary">prmC</name>
    <name evidence="7" type="ORF">FHR37_000773</name>
    <name evidence="8" type="ORF">SAMN05421678_11636</name>
</gene>
<reference evidence="8 9" key="1">
    <citation type="submission" date="2016-10" db="EMBL/GenBank/DDBJ databases">
        <authorList>
            <person name="de Groot N.N."/>
        </authorList>
    </citation>
    <scope>NUCLEOTIDE SEQUENCE [LARGE SCALE GENOMIC DNA]</scope>
    <source>
        <strain evidence="8 9">CPCC 202808</strain>
    </source>
</reference>
<protein>
    <recommendedName>
        <fullName evidence="4">Release factor glutamine methyltransferase</fullName>
        <shortName evidence="4">RF MTase</shortName>
        <ecNumber evidence="4">2.1.1.297</ecNumber>
    </recommendedName>
    <alternativeName>
        <fullName evidence="4">N5-glutamine methyltransferase PrmC</fullName>
    </alternativeName>
    <alternativeName>
        <fullName evidence="4">Protein-(glutamine-N5) MTase PrmC</fullName>
    </alternativeName>
    <alternativeName>
        <fullName evidence="4">Protein-glutamine N-methyltransferase PrmC</fullName>
    </alternativeName>
</protein>
<evidence type="ECO:0000259" key="6">
    <source>
        <dbReference type="Pfam" id="PF17827"/>
    </source>
</evidence>
<dbReference type="PANTHER" id="PTHR18895:SF74">
    <property type="entry name" value="MTRF1L RELEASE FACTOR GLUTAMINE METHYLTRANSFERASE"/>
    <property type="match status" value="1"/>
</dbReference>
<dbReference type="Pfam" id="PF13649">
    <property type="entry name" value="Methyltransf_25"/>
    <property type="match status" value="1"/>
</dbReference>
<evidence type="ECO:0000256" key="3">
    <source>
        <dbReference type="ARBA" id="ARBA00022691"/>
    </source>
</evidence>
<dbReference type="GO" id="GO:0102559">
    <property type="term" value="F:peptide chain release factor N(5)-glutamine methyltransferase activity"/>
    <property type="evidence" value="ECO:0007669"/>
    <property type="project" value="UniProtKB-EC"/>
</dbReference>